<feature type="non-terminal residue" evidence="2">
    <location>
        <position position="1"/>
    </location>
</feature>
<proteinExistence type="predicted"/>
<name>A0A6A4HW75_9AGAR</name>
<dbReference type="Pfam" id="PF12770">
    <property type="entry name" value="CHAT"/>
    <property type="match status" value="1"/>
</dbReference>
<feature type="non-terminal residue" evidence="2">
    <location>
        <position position="113"/>
    </location>
</feature>
<dbReference type="InterPro" id="IPR024983">
    <property type="entry name" value="CHAT_dom"/>
</dbReference>
<accession>A0A6A4HW75</accession>
<keyword evidence="3" id="KW-1185">Reference proteome</keyword>
<feature type="domain" description="CHAT" evidence="1">
    <location>
        <begin position="10"/>
        <end position="113"/>
    </location>
</feature>
<dbReference type="OrthoDB" id="9991317at2759"/>
<dbReference type="EMBL" id="ML769424">
    <property type="protein sequence ID" value="KAE9403532.1"/>
    <property type="molecule type" value="Genomic_DNA"/>
</dbReference>
<organism evidence="2 3">
    <name type="scientific">Gymnopus androsaceus JB14</name>
    <dbReference type="NCBI Taxonomy" id="1447944"/>
    <lineage>
        <taxon>Eukaryota</taxon>
        <taxon>Fungi</taxon>
        <taxon>Dikarya</taxon>
        <taxon>Basidiomycota</taxon>
        <taxon>Agaricomycotina</taxon>
        <taxon>Agaricomycetes</taxon>
        <taxon>Agaricomycetidae</taxon>
        <taxon>Agaricales</taxon>
        <taxon>Marasmiineae</taxon>
        <taxon>Omphalotaceae</taxon>
        <taxon>Gymnopus</taxon>
    </lineage>
</organism>
<gene>
    <name evidence="2" type="ORF">BT96DRAFT_774641</name>
</gene>
<reference evidence="2" key="1">
    <citation type="journal article" date="2019" name="Environ. Microbiol.">
        <title>Fungal ecological strategies reflected in gene transcription - a case study of two litter decomposers.</title>
        <authorList>
            <person name="Barbi F."/>
            <person name="Kohler A."/>
            <person name="Barry K."/>
            <person name="Baskaran P."/>
            <person name="Daum C."/>
            <person name="Fauchery L."/>
            <person name="Ihrmark K."/>
            <person name="Kuo A."/>
            <person name="LaButti K."/>
            <person name="Lipzen A."/>
            <person name="Morin E."/>
            <person name="Grigoriev I.V."/>
            <person name="Henrissat B."/>
            <person name="Lindahl B."/>
            <person name="Martin F."/>
        </authorList>
    </citation>
    <scope>NUCLEOTIDE SEQUENCE</scope>
    <source>
        <strain evidence="2">JB14</strain>
    </source>
</reference>
<protein>
    <recommendedName>
        <fullName evidence="1">CHAT domain-containing protein</fullName>
    </recommendedName>
</protein>
<dbReference type="Proteomes" id="UP000799118">
    <property type="component" value="Unassembled WGS sequence"/>
</dbReference>
<sequence length="113" mass="12009">TVDAALGELPTHPLLHLACHGLQSQEDPTKSAFALYDGPLSLATLMNTTSKDAELAFLLACQTTAGNRNSPEEATHLAAGMLAVGFKGIVATMWLIKDADAPIVVEAYYRKLL</sequence>
<evidence type="ECO:0000313" key="2">
    <source>
        <dbReference type="EMBL" id="KAE9403532.1"/>
    </source>
</evidence>
<dbReference type="AlphaFoldDB" id="A0A6A4HW75"/>
<evidence type="ECO:0000259" key="1">
    <source>
        <dbReference type="Pfam" id="PF12770"/>
    </source>
</evidence>
<evidence type="ECO:0000313" key="3">
    <source>
        <dbReference type="Proteomes" id="UP000799118"/>
    </source>
</evidence>